<organism evidence="1 2">
    <name type="scientific">Streptomyces katrae</name>
    <dbReference type="NCBI Taxonomy" id="68223"/>
    <lineage>
        <taxon>Bacteria</taxon>
        <taxon>Bacillati</taxon>
        <taxon>Actinomycetota</taxon>
        <taxon>Actinomycetes</taxon>
        <taxon>Kitasatosporales</taxon>
        <taxon>Streptomycetaceae</taxon>
        <taxon>Streptomyces</taxon>
    </lineage>
</organism>
<dbReference type="GO" id="GO:0030638">
    <property type="term" value="P:polyketide metabolic process"/>
    <property type="evidence" value="ECO:0007669"/>
    <property type="project" value="InterPro"/>
</dbReference>
<dbReference type="InterPro" id="IPR009959">
    <property type="entry name" value="Cyclase_SnoaL-like"/>
</dbReference>
<dbReference type="RefSeq" id="WP_045947766.1">
    <property type="nucleotide sequence ID" value="NZ_JZWV01000354.1"/>
</dbReference>
<reference evidence="1 2" key="1">
    <citation type="submission" date="2015-02" db="EMBL/GenBank/DDBJ databases">
        <authorList>
            <person name="Ju K.-S."/>
            <person name="Doroghazi J.R."/>
            <person name="Metcalf W."/>
        </authorList>
    </citation>
    <scope>NUCLEOTIDE SEQUENCE [LARGE SCALE GENOMIC DNA]</scope>
    <source>
        <strain evidence="1 2">NRRL ISP-5550</strain>
    </source>
</reference>
<evidence type="ECO:0008006" key="3">
    <source>
        <dbReference type="Google" id="ProtNLM"/>
    </source>
</evidence>
<dbReference type="AlphaFoldDB" id="A0A0F4JGN5"/>
<dbReference type="OrthoDB" id="9182871at2"/>
<dbReference type="Proteomes" id="UP000033551">
    <property type="component" value="Unassembled WGS sequence"/>
</dbReference>
<dbReference type="PANTHER" id="PTHR38436:SF1">
    <property type="entry name" value="ESTER CYCLASE"/>
    <property type="match status" value="1"/>
</dbReference>
<evidence type="ECO:0000313" key="2">
    <source>
        <dbReference type="Proteomes" id="UP000033551"/>
    </source>
</evidence>
<proteinExistence type="predicted"/>
<sequence length="185" mass="19629">MRNEVTDAALGLFKVLETGEAALAAQYVHADFSNREAGVSPAACALPGPAGVLASGAWMRSAFSDLRFPVLDVAHEGDRAWVRLRMQGQHTGPFVLYRDGALDRAIPPTGARIDYEHVHVLRLRDDKVVRHEAVRDDLTLLGQLGVLPPGLTVLRALAWKLTGRAGRAAAGTAATAARAAGLAHA</sequence>
<accession>A0A0F4JGN5</accession>
<dbReference type="InterPro" id="IPR032710">
    <property type="entry name" value="NTF2-like_dom_sf"/>
</dbReference>
<keyword evidence="2" id="KW-1185">Reference proteome</keyword>
<protein>
    <recommendedName>
        <fullName evidence="3">SnoaL-like domain-containing protein</fullName>
    </recommendedName>
</protein>
<dbReference type="Gene3D" id="3.10.450.50">
    <property type="match status" value="1"/>
</dbReference>
<gene>
    <name evidence="1" type="ORF">VR44_13800</name>
</gene>
<evidence type="ECO:0000313" key="1">
    <source>
        <dbReference type="EMBL" id="KJY33497.1"/>
    </source>
</evidence>
<dbReference type="Pfam" id="PF07366">
    <property type="entry name" value="SnoaL"/>
    <property type="match status" value="1"/>
</dbReference>
<dbReference type="EMBL" id="JZWV01000354">
    <property type="protein sequence ID" value="KJY33497.1"/>
    <property type="molecule type" value="Genomic_DNA"/>
</dbReference>
<dbReference type="PATRIC" id="fig|68223.7.peg.7039"/>
<dbReference type="PANTHER" id="PTHR38436">
    <property type="entry name" value="POLYKETIDE CYCLASE SNOAL-LIKE DOMAIN"/>
    <property type="match status" value="1"/>
</dbReference>
<comment type="caution">
    <text evidence="1">The sequence shown here is derived from an EMBL/GenBank/DDBJ whole genome shotgun (WGS) entry which is preliminary data.</text>
</comment>
<dbReference type="SUPFAM" id="SSF54427">
    <property type="entry name" value="NTF2-like"/>
    <property type="match status" value="1"/>
</dbReference>
<name>A0A0F4JGN5_9ACTN</name>